<evidence type="ECO:0000313" key="2">
    <source>
        <dbReference type="EMBL" id="AUN32336.1"/>
    </source>
</evidence>
<accession>A0A2K9NIC1</accession>
<dbReference type="InterPro" id="IPR036457">
    <property type="entry name" value="PPM-type-like_dom_sf"/>
</dbReference>
<keyword evidence="1" id="KW-0378">Hydrolase</keyword>
<dbReference type="PROSITE" id="PS50110">
    <property type="entry name" value="RESPONSE_REGULATORY"/>
    <property type="match status" value="1"/>
</dbReference>
<dbReference type="Gene3D" id="3.40.50.2300">
    <property type="match status" value="1"/>
</dbReference>
<dbReference type="PANTHER" id="PTHR43156:SF2">
    <property type="entry name" value="STAGE II SPORULATION PROTEIN E"/>
    <property type="match status" value="1"/>
</dbReference>
<evidence type="ECO:0000313" key="3">
    <source>
        <dbReference type="Proteomes" id="UP000234752"/>
    </source>
</evidence>
<dbReference type="OrthoDB" id="9811749at2"/>
<dbReference type="SUPFAM" id="SSF52172">
    <property type="entry name" value="CheY-like"/>
    <property type="match status" value="1"/>
</dbReference>
<evidence type="ECO:0000256" key="1">
    <source>
        <dbReference type="ARBA" id="ARBA00022801"/>
    </source>
</evidence>
<dbReference type="Pfam" id="PF07228">
    <property type="entry name" value="SpoIIE"/>
    <property type="match status" value="1"/>
</dbReference>
<dbReference type="InterPro" id="IPR001789">
    <property type="entry name" value="Sig_transdc_resp-reg_receiver"/>
</dbReference>
<dbReference type="InterPro" id="IPR001932">
    <property type="entry name" value="PPM-type_phosphatase-like_dom"/>
</dbReference>
<dbReference type="SUPFAM" id="SSF81606">
    <property type="entry name" value="PP2C-like"/>
    <property type="match status" value="1"/>
</dbReference>
<dbReference type="Gene3D" id="3.60.40.10">
    <property type="entry name" value="PPM-type phosphatase domain"/>
    <property type="match status" value="1"/>
</dbReference>
<dbReference type="Pfam" id="PF00072">
    <property type="entry name" value="Response_reg"/>
    <property type="match status" value="1"/>
</dbReference>
<dbReference type="EMBL" id="CP025612">
    <property type="protein sequence ID" value="AUN32336.1"/>
    <property type="molecule type" value="Genomic_DNA"/>
</dbReference>
<dbReference type="GO" id="GO:0000160">
    <property type="term" value="P:phosphorelay signal transduction system"/>
    <property type="evidence" value="ECO:0007669"/>
    <property type="project" value="InterPro"/>
</dbReference>
<dbReference type="InterPro" id="IPR052016">
    <property type="entry name" value="Bact_Sigma-Reg"/>
</dbReference>
<dbReference type="PANTHER" id="PTHR43156">
    <property type="entry name" value="STAGE II SPORULATION PROTEIN E-RELATED"/>
    <property type="match status" value="1"/>
</dbReference>
<gene>
    <name evidence="2" type="ORF">C0V82_18310</name>
</gene>
<dbReference type="SMART" id="SM00331">
    <property type="entry name" value="PP2C_SIG"/>
    <property type="match status" value="1"/>
</dbReference>
<sequence length="402" mass="44188">MERPIHVLVVDDDPLMRKLLTALIRQHEFQVTHAGDGIAALGIIQAGQEVDLIISDWEMPGITGVELCRAVRQMHLPNYIHFVLLTARQQQDDFIAAMEAGADDFLLKPISPPILKARLEVVKRLLGLHYRLQRKNKLLTEANEQLRVTYAKLKEDMEAAAVAQRCLLPEPYREIGRLRFASCLLPSALVSGDMYNYLKLPDGSVAFYMVDVAGHGARAALMSVTLNHLLDEAAFLSGVDGGPPRPDLVVADLNRRFTRGDGEMLDYFTMVCGVVNPAGDSMTFCQAGHPSPILIQAGQPAELIGDGGFPVGLMAHEDYTAVTVPLPRGSRIILHSDGMTECAHPDGTHFGQDRLHALLEKAKDLPLNALEPLLYETLTAWQGGERFEDDVSVLAFEVATID</sequence>
<dbReference type="SMART" id="SM00448">
    <property type="entry name" value="REC"/>
    <property type="match status" value="1"/>
</dbReference>
<proteinExistence type="predicted"/>
<dbReference type="RefSeq" id="WP_102113875.1">
    <property type="nucleotide sequence ID" value="NZ_BMGN01000006.1"/>
</dbReference>
<name>A0A2K9NIC1_9PROT</name>
<reference evidence="2 3" key="1">
    <citation type="submission" date="2017-12" db="EMBL/GenBank/DDBJ databases">
        <title>Genomes of bacteria within cyanobacterial aggregates.</title>
        <authorList>
            <person name="Cai H."/>
        </authorList>
    </citation>
    <scope>NUCLEOTIDE SEQUENCE [LARGE SCALE GENOMIC DNA]</scope>
    <source>
        <strain evidence="2 3">TH16</strain>
    </source>
</reference>
<dbReference type="GO" id="GO:0016791">
    <property type="term" value="F:phosphatase activity"/>
    <property type="evidence" value="ECO:0007669"/>
    <property type="project" value="TreeGrafter"/>
</dbReference>
<dbReference type="KEGG" id="ncb:C0V82_18310"/>
<dbReference type="CDD" id="cd17574">
    <property type="entry name" value="REC_OmpR"/>
    <property type="match status" value="1"/>
</dbReference>
<protein>
    <submittedName>
        <fullName evidence="2">Serine/threonine protein phosphatase</fullName>
    </submittedName>
</protein>
<organism evidence="2 3">
    <name type="scientific">Niveispirillum cyanobacteriorum</name>
    <dbReference type="NCBI Taxonomy" id="1612173"/>
    <lineage>
        <taxon>Bacteria</taxon>
        <taxon>Pseudomonadati</taxon>
        <taxon>Pseudomonadota</taxon>
        <taxon>Alphaproteobacteria</taxon>
        <taxon>Rhodospirillales</taxon>
        <taxon>Azospirillaceae</taxon>
        <taxon>Niveispirillum</taxon>
    </lineage>
</organism>
<keyword evidence="3" id="KW-1185">Reference proteome</keyword>
<dbReference type="InterPro" id="IPR011006">
    <property type="entry name" value="CheY-like_superfamily"/>
</dbReference>
<dbReference type="Proteomes" id="UP000234752">
    <property type="component" value="Chromosome eg_2"/>
</dbReference>
<dbReference type="AlphaFoldDB" id="A0A2K9NIC1"/>